<protein>
    <submittedName>
        <fullName evidence="2">Putative autotransporter adhesin-like protein</fullName>
    </submittedName>
</protein>
<dbReference type="RefSeq" id="WP_133992369.1">
    <property type="nucleotide sequence ID" value="NZ_SODV01000001.1"/>
</dbReference>
<dbReference type="EMBL" id="SODV01000001">
    <property type="protein sequence ID" value="TDX00578.1"/>
    <property type="molecule type" value="Genomic_DNA"/>
</dbReference>
<proteinExistence type="predicted"/>
<dbReference type="AlphaFoldDB" id="A0A4R8DRZ0"/>
<dbReference type="InterPro" id="IPR021255">
    <property type="entry name" value="DUF2807"/>
</dbReference>
<organism evidence="2 3">
    <name type="scientific">Dinghuibacter silviterrae</name>
    <dbReference type="NCBI Taxonomy" id="1539049"/>
    <lineage>
        <taxon>Bacteria</taxon>
        <taxon>Pseudomonadati</taxon>
        <taxon>Bacteroidota</taxon>
        <taxon>Chitinophagia</taxon>
        <taxon>Chitinophagales</taxon>
        <taxon>Chitinophagaceae</taxon>
        <taxon>Dinghuibacter</taxon>
    </lineage>
</organism>
<evidence type="ECO:0000313" key="3">
    <source>
        <dbReference type="Proteomes" id="UP000294498"/>
    </source>
</evidence>
<evidence type="ECO:0000259" key="1">
    <source>
        <dbReference type="Pfam" id="PF10988"/>
    </source>
</evidence>
<dbReference type="PANTHER" id="PTHR39200">
    <property type="entry name" value="HYPOTHETICAL EXPORTED PROTEIN"/>
    <property type="match status" value="1"/>
</dbReference>
<keyword evidence="3" id="KW-1185">Reference proteome</keyword>
<accession>A0A4R8DRZ0</accession>
<comment type="caution">
    <text evidence="2">The sequence shown here is derived from an EMBL/GenBank/DDBJ whole genome shotgun (WGS) entry which is preliminary data.</text>
</comment>
<sequence>MKRLLAALSLVVLASCHFGPYHVVRGNGSVQKEERKVGEFKRVDVRGFFNVYVTQGSDYKVELEGESNLLQYITTRVDGNRLIISTENAVDLTTNNDLNAYVTLPETDEVVLSGSGNIISQNTLSSPNPMSFSLNGSGDVKVAVDAPKVETSLAGSGKLALSGQTRDLKVDIAGSGTFSGDSLKSENGKVSIMGSGSAYIFSSVSLDVTIGGSGDVYYWGDPSISQHVYGSGSLNKR</sequence>
<evidence type="ECO:0000313" key="2">
    <source>
        <dbReference type="EMBL" id="TDX00578.1"/>
    </source>
</evidence>
<dbReference type="Pfam" id="PF10988">
    <property type="entry name" value="DUF2807"/>
    <property type="match status" value="1"/>
</dbReference>
<name>A0A4R8DRZ0_9BACT</name>
<gene>
    <name evidence="2" type="ORF">EDB95_1603</name>
</gene>
<dbReference type="PROSITE" id="PS51257">
    <property type="entry name" value="PROKAR_LIPOPROTEIN"/>
    <property type="match status" value="1"/>
</dbReference>
<dbReference type="Proteomes" id="UP000294498">
    <property type="component" value="Unassembled WGS sequence"/>
</dbReference>
<dbReference type="OrthoDB" id="1014513at2"/>
<feature type="domain" description="Putative auto-transporter adhesin head GIN" evidence="1">
    <location>
        <begin position="39"/>
        <end position="222"/>
    </location>
</feature>
<reference evidence="2 3" key="1">
    <citation type="submission" date="2019-03" db="EMBL/GenBank/DDBJ databases">
        <title>Genomic Encyclopedia of Type Strains, Phase IV (KMG-IV): sequencing the most valuable type-strain genomes for metagenomic binning, comparative biology and taxonomic classification.</title>
        <authorList>
            <person name="Goeker M."/>
        </authorList>
    </citation>
    <scope>NUCLEOTIDE SEQUENCE [LARGE SCALE GENOMIC DNA]</scope>
    <source>
        <strain evidence="2 3">DSM 100059</strain>
    </source>
</reference>
<dbReference type="Gene3D" id="2.160.20.120">
    <property type="match status" value="1"/>
</dbReference>
<dbReference type="PANTHER" id="PTHR39200:SF1">
    <property type="entry name" value="AUTO-TRANSPORTER ADHESIN HEAD GIN DOMAIN-CONTAINING PROTEIN-RELATED"/>
    <property type="match status" value="1"/>
</dbReference>